<dbReference type="Proteomes" id="UP000515152">
    <property type="component" value="Chromosome 8"/>
</dbReference>
<feature type="transmembrane region" description="Helical" evidence="1">
    <location>
        <begin position="231"/>
        <end position="256"/>
    </location>
</feature>
<dbReference type="AlphaFoldDB" id="A0A6P8FVG7"/>
<keyword evidence="1" id="KW-0472">Membrane</keyword>
<dbReference type="PANTHER" id="PTHR44783:SF1">
    <property type="entry name" value="CXADR-LIKE MEMBRANE PROTEIN"/>
    <property type="match status" value="1"/>
</dbReference>
<dbReference type="Gene3D" id="2.60.40.10">
    <property type="entry name" value="Immunoglobulins"/>
    <property type="match status" value="2"/>
</dbReference>
<evidence type="ECO:0000313" key="5">
    <source>
        <dbReference type="RefSeq" id="XP_031427441.1"/>
    </source>
</evidence>
<dbReference type="SMART" id="SM00406">
    <property type="entry name" value="IGv"/>
    <property type="match status" value="1"/>
</dbReference>
<dbReference type="InterPro" id="IPR042454">
    <property type="entry name" value="CLMP"/>
</dbReference>
<reference evidence="5" key="1">
    <citation type="submission" date="2025-08" db="UniProtKB">
        <authorList>
            <consortium name="RefSeq"/>
        </authorList>
    </citation>
    <scope>IDENTIFICATION</scope>
</reference>
<dbReference type="GO" id="GO:0009986">
    <property type="term" value="C:cell surface"/>
    <property type="evidence" value="ECO:0007669"/>
    <property type="project" value="TreeGrafter"/>
</dbReference>
<dbReference type="Pfam" id="PF07686">
    <property type="entry name" value="V-set"/>
    <property type="match status" value="1"/>
</dbReference>
<keyword evidence="1" id="KW-0812">Transmembrane</keyword>
<feature type="domain" description="Ig-like" evidence="3">
    <location>
        <begin position="29"/>
        <end position="125"/>
    </location>
</feature>
<feature type="domain" description="Ig-like" evidence="3">
    <location>
        <begin position="132"/>
        <end position="224"/>
    </location>
</feature>
<dbReference type="InterPro" id="IPR007110">
    <property type="entry name" value="Ig-like_dom"/>
</dbReference>
<dbReference type="GO" id="GO:0005881">
    <property type="term" value="C:cytoplasmic microtubule"/>
    <property type="evidence" value="ECO:0007669"/>
    <property type="project" value="InterPro"/>
</dbReference>
<gene>
    <name evidence="5" type="primary">LOC116221436</name>
</gene>
<keyword evidence="2" id="KW-0732">Signal</keyword>
<evidence type="ECO:0000256" key="1">
    <source>
        <dbReference type="SAM" id="Phobius"/>
    </source>
</evidence>
<keyword evidence="4" id="KW-1185">Reference proteome</keyword>
<dbReference type="RefSeq" id="XP_031427441.1">
    <property type="nucleotide sequence ID" value="XM_031571581.2"/>
</dbReference>
<accession>A0A6P8FVG7</accession>
<keyword evidence="1" id="KW-1133">Transmembrane helix</keyword>
<evidence type="ECO:0000256" key="2">
    <source>
        <dbReference type="SAM" id="SignalP"/>
    </source>
</evidence>
<feature type="signal peptide" evidence="2">
    <location>
        <begin position="1"/>
        <end position="20"/>
    </location>
</feature>
<dbReference type="PANTHER" id="PTHR44783">
    <property type="entry name" value="CXADR-LIKE MEMBRANE PROTEIN"/>
    <property type="match status" value="1"/>
</dbReference>
<name>A0A6P8FVG7_CLUHA</name>
<dbReference type="SMART" id="SM00409">
    <property type="entry name" value="IG"/>
    <property type="match status" value="2"/>
</dbReference>
<organism evidence="4 5">
    <name type="scientific">Clupea harengus</name>
    <name type="common">Atlantic herring</name>
    <dbReference type="NCBI Taxonomy" id="7950"/>
    <lineage>
        <taxon>Eukaryota</taxon>
        <taxon>Metazoa</taxon>
        <taxon>Chordata</taxon>
        <taxon>Craniata</taxon>
        <taxon>Vertebrata</taxon>
        <taxon>Euteleostomi</taxon>
        <taxon>Actinopterygii</taxon>
        <taxon>Neopterygii</taxon>
        <taxon>Teleostei</taxon>
        <taxon>Clupei</taxon>
        <taxon>Clupeiformes</taxon>
        <taxon>Clupeoidei</taxon>
        <taxon>Clupeidae</taxon>
        <taxon>Clupea</taxon>
    </lineage>
</organism>
<evidence type="ECO:0000313" key="4">
    <source>
        <dbReference type="Proteomes" id="UP000515152"/>
    </source>
</evidence>
<dbReference type="InterPro" id="IPR036179">
    <property type="entry name" value="Ig-like_dom_sf"/>
</dbReference>
<dbReference type="Pfam" id="PF13927">
    <property type="entry name" value="Ig_3"/>
    <property type="match status" value="1"/>
</dbReference>
<dbReference type="CDD" id="cd00096">
    <property type="entry name" value="Ig"/>
    <property type="match status" value="1"/>
</dbReference>
<dbReference type="OrthoDB" id="9446970at2759"/>
<dbReference type="SMART" id="SM00408">
    <property type="entry name" value="IGc2"/>
    <property type="match status" value="2"/>
</dbReference>
<dbReference type="GO" id="GO:0016020">
    <property type="term" value="C:membrane"/>
    <property type="evidence" value="ECO:0007669"/>
    <property type="project" value="InterPro"/>
</dbReference>
<evidence type="ECO:0000259" key="3">
    <source>
        <dbReference type="PROSITE" id="PS50835"/>
    </source>
</evidence>
<dbReference type="InterPro" id="IPR003598">
    <property type="entry name" value="Ig_sub2"/>
</dbReference>
<dbReference type="GeneID" id="116221436"/>
<sequence length="373" mass="41138">MLTKIRVLILVLLSLLRAFAKTEMKRVVGDNATLPCYHKLWQANPATIDIEWLLVKPNFKQTVVITYFAGQVFDPNENEVSRTSFVADYLRGDASLLISDLSLSDTGEYTCKVKNGGKYHWSTVNLLVLVKPSKPQCWTEGQILEGNDVTMSCKSTEGSDPIRYNWERVVDEEKYVGKLPSLAKKDLKTPEILTLRNVTKDSAGWYKCTASNDAGEESCIVEVKLHYVRGIGVLAGALVGVSFGLLLLFLIVWTVLCTKEKKYEEEETPNEIREDAEAPKVKLVKPNSLSSFHSGSTHSGTSSTQSIVHHSGLVSPPLVVEQAANFPQHPPGYGQVVLRIPEPSSPTMYSANLVRMGGMPVMIPAQTQAVQTA</sequence>
<feature type="chain" id="PRO_5027550655" evidence="2">
    <location>
        <begin position="21"/>
        <end position="373"/>
    </location>
</feature>
<dbReference type="PROSITE" id="PS50835">
    <property type="entry name" value="IG_LIKE"/>
    <property type="match status" value="2"/>
</dbReference>
<dbReference type="InterPro" id="IPR013783">
    <property type="entry name" value="Ig-like_fold"/>
</dbReference>
<protein>
    <submittedName>
        <fullName evidence="5">CXADR-like membrane protein</fullName>
    </submittedName>
</protein>
<proteinExistence type="predicted"/>
<dbReference type="SUPFAM" id="SSF48726">
    <property type="entry name" value="Immunoglobulin"/>
    <property type="match status" value="2"/>
</dbReference>
<dbReference type="KEGG" id="char:116221436"/>
<dbReference type="InterPro" id="IPR013106">
    <property type="entry name" value="Ig_V-set"/>
</dbReference>
<dbReference type="InterPro" id="IPR003599">
    <property type="entry name" value="Ig_sub"/>
</dbReference>